<dbReference type="CDD" id="cd01080">
    <property type="entry name" value="NAD_bind_m-THF_DH_Cyclohyd"/>
    <property type="match status" value="1"/>
</dbReference>
<dbReference type="SUPFAM" id="SSF53223">
    <property type="entry name" value="Aminoacid dehydrogenase-like, N-terminal domain"/>
    <property type="match status" value="1"/>
</dbReference>
<dbReference type="EMBL" id="JACHHK010000001">
    <property type="protein sequence ID" value="MBB5182018.1"/>
    <property type="molecule type" value="Genomic_DNA"/>
</dbReference>
<comment type="catalytic activity">
    <reaction evidence="12">
        <text>(6R)-5,10-methylene-5,6,7,8-tetrahydrofolate + NADP(+) = (6R)-5,10-methenyltetrahydrofolate + NADPH</text>
        <dbReference type="Rhea" id="RHEA:22812"/>
        <dbReference type="ChEBI" id="CHEBI:15636"/>
        <dbReference type="ChEBI" id="CHEBI:57455"/>
        <dbReference type="ChEBI" id="CHEBI:57783"/>
        <dbReference type="ChEBI" id="CHEBI:58349"/>
        <dbReference type="EC" id="1.5.1.5"/>
    </reaction>
</comment>
<evidence type="ECO:0000256" key="1">
    <source>
        <dbReference type="ARBA" id="ARBA00004777"/>
    </source>
</evidence>
<keyword evidence="7 12" id="KW-0521">NADP</keyword>
<dbReference type="InterPro" id="IPR020631">
    <property type="entry name" value="THF_DH/CycHdrlase_NAD-bd_dom"/>
</dbReference>
<dbReference type="EC" id="1.5.1.5" evidence="12"/>
<dbReference type="InterPro" id="IPR020630">
    <property type="entry name" value="THF_DH/CycHdrlase_cat_dom"/>
</dbReference>
<dbReference type="PRINTS" id="PR00085">
    <property type="entry name" value="THFDHDRGNASE"/>
</dbReference>
<dbReference type="GO" id="GO:0035999">
    <property type="term" value="P:tetrahydrofolate interconversion"/>
    <property type="evidence" value="ECO:0007669"/>
    <property type="project" value="UniProtKB-UniRule"/>
</dbReference>
<evidence type="ECO:0000259" key="14">
    <source>
        <dbReference type="Pfam" id="PF02882"/>
    </source>
</evidence>
<sequence length="284" mass="30532">MEIIWGNELSKKIKSEIKTEVEQYKAQGKRVPILSVILVGDNPASQSYVRSKAKACYAVGMENRTIHLDANITQEKLQEVIAGQNADPAVDGILVQLPLPKHLDADQAIDAIDPSKDVDGLHPVNAGCLLTGRKGFVPCTPKGIMAMLESVGLDDLSGKRAVVCGRSNLVGKPVALLLQNKNATVTIVHSRTPEIESITSQADILIAAIGRPKMIKANWIKKGAVVIDVGINRMENGKLCGDVDFDDVKDKVTAISPVPKGVGPMTVCMLLSNTLEAYQLHERG</sequence>
<feature type="binding site" evidence="12">
    <location>
        <position position="231"/>
    </location>
    <ligand>
        <name>NADP(+)</name>
        <dbReference type="ChEBI" id="CHEBI:58349"/>
    </ligand>
</feature>
<dbReference type="InterPro" id="IPR036291">
    <property type="entry name" value="NAD(P)-bd_dom_sf"/>
</dbReference>
<evidence type="ECO:0000256" key="11">
    <source>
        <dbReference type="ARBA" id="ARBA00023268"/>
    </source>
</evidence>
<dbReference type="GO" id="GO:0005829">
    <property type="term" value="C:cytosol"/>
    <property type="evidence" value="ECO:0007669"/>
    <property type="project" value="TreeGrafter"/>
</dbReference>
<evidence type="ECO:0000256" key="10">
    <source>
        <dbReference type="ARBA" id="ARBA00023167"/>
    </source>
</evidence>
<dbReference type="Pfam" id="PF02882">
    <property type="entry name" value="THF_DHG_CYH_C"/>
    <property type="match status" value="1"/>
</dbReference>
<dbReference type="NCBIfam" id="NF010783">
    <property type="entry name" value="PRK14186.1"/>
    <property type="match status" value="1"/>
</dbReference>
<dbReference type="PANTHER" id="PTHR48099">
    <property type="entry name" value="C-1-TETRAHYDROFOLATE SYNTHASE, CYTOPLASMIC-RELATED"/>
    <property type="match status" value="1"/>
</dbReference>
<keyword evidence="9 12" id="KW-0368">Histidine biosynthesis</keyword>
<keyword evidence="10 12" id="KW-0486">Methionine biosynthesis</keyword>
<proteinExistence type="inferred from homology"/>
<evidence type="ECO:0000256" key="2">
    <source>
        <dbReference type="ARBA" id="ARBA00011738"/>
    </source>
</evidence>
<reference evidence="15 16" key="1">
    <citation type="submission" date="2020-08" db="EMBL/GenBank/DDBJ databases">
        <title>Genomic Encyclopedia of Type Strains, Phase IV (KMG-IV): sequencing the most valuable type-strain genomes for metagenomic binning, comparative biology and taxonomic classification.</title>
        <authorList>
            <person name="Goeker M."/>
        </authorList>
    </citation>
    <scope>NUCLEOTIDE SEQUENCE [LARGE SCALE GENOMIC DNA]</scope>
    <source>
        <strain evidence="15 16">DSM 25799</strain>
    </source>
</reference>
<keyword evidence="3 12" id="KW-0554">One-carbon metabolism</keyword>
<dbReference type="SUPFAM" id="SSF51735">
    <property type="entry name" value="NAD(P)-binding Rossmann-fold domains"/>
    <property type="match status" value="1"/>
</dbReference>
<accession>A0A7W8FUE6</accession>
<protein>
    <recommendedName>
        <fullName evidence="12">Bifunctional protein FolD</fullName>
    </recommendedName>
    <domain>
        <recommendedName>
            <fullName evidence="12">Methylenetetrahydrofolate dehydrogenase</fullName>
            <ecNumber evidence="12">1.5.1.5</ecNumber>
        </recommendedName>
    </domain>
    <domain>
        <recommendedName>
            <fullName evidence="12">Methenyltetrahydrofolate cyclohydrolase</fullName>
            <ecNumber evidence="12">3.5.4.9</ecNumber>
        </recommendedName>
    </domain>
</protein>
<comment type="caution">
    <text evidence="15">The sequence shown here is derived from an EMBL/GenBank/DDBJ whole genome shotgun (WGS) entry which is preliminary data.</text>
</comment>
<organism evidence="15 16">
    <name type="scientific">Catenisphaera adipataccumulans</name>
    <dbReference type="NCBI Taxonomy" id="700500"/>
    <lineage>
        <taxon>Bacteria</taxon>
        <taxon>Bacillati</taxon>
        <taxon>Bacillota</taxon>
        <taxon>Erysipelotrichia</taxon>
        <taxon>Erysipelotrichales</taxon>
        <taxon>Erysipelotrichaceae</taxon>
        <taxon>Catenisphaera</taxon>
    </lineage>
</organism>
<gene>
    <name evidence="12" type="primary">folD</name>
    <name evidence="15" type="ORF">HNQ47_000021</name>
</gene>
<comment type="similarity">
    <text evidence="12">Belongs to the tetrahydrofolate dehydrogenase/cyclohydrolase family.</text>
</comment>
<feature type="binding site" evidence="12">
    <location>
        <begin position="165"/>
        <end position="167"/>
    </location>
    <ligand>
        <name>NADP(+)</name>
        <dbReference type="ChEBI" id="CHEBI:58349"/>
    </ligand>
</feature>
<evidence type="ECO:0000256" key="7">
    <source>
        <dbReference type="ARBA" id="ARBA00022857"/>
    </source>
</evidence>
<feature type="domain" description="Tetrahydrofolate dehydrogenase/cyclohydrolase NAD(P)-binding" evidence="14">
    <location>
        <begin position="138"/>
        <end position="280"/>
    </location>
</feature>
<evidence type="ECO:0000256" key="12">
    <source>
        <dbReference type="HAMAP-Rule" id="MF_01576"/>
    </source>
</evidence>
<dbReference type="InterPro" id="IPR020867">
    <property type="entry name" value="THF_DH/CycHdrlase_CS"/>
</dbReference>
<dbReference type="AlphaFoldDB" id="A0A7W8FUE6"/>
<dbReference type="Gene3D" id="3.40.50.10860">
    <property type="entry name" value="Leucine Dehydrogenase, chain A, domain 1"/>
    <property type="match status" value="1"/>
</dbReference>
<dbReference type="Proteomes" id="UP000539953">
    <property type="component" value="Unassembled WGS sequence"/>
</dbReference>
<comment type="pathway">
    <text evidence="1 12">One-carbon metabolism; tetrahydrofolate interconversion.</text>
</comment>
<dbReference type="PROSITE" id="PS00767">
    <property type="entry name" value="THF_DHG_CYH_2"/>
    <property type="match status" value="1"/>
</dbReference>
<dbReference type="GO" id="GO:0004488">
    <property type="term" value="F:methylenetetrahydrofolate dehydrogenase (NADP+) activity"/>
    <property type="evidence" value="ECO:0007669"/>
    <property type="project" value="UniProtKB-UniRule"/>
</dbReference>
<dbReference type="InterPro" id="IPR000672">
    <property type="entry name" value="THF_DH/CycHdrlase"/>
</dbReference>
<dbReference type="EC" id="3.5.4.9" evidence="12"/>
<dbReference type="Pfam" id="PF00763">
    <property type="entry name" value="THF_DHG_CYH"/>
    <property type="match status" value="1"/>
</dbReference>
<comment type="catalytic activity">
    <reaction evidence="12">
        <text>(6R)-5,10-methenyltetrahydrofolate + H2O = (6R)-10-formyltetrahydrofolate + H(+)</text>
        <dbReference type="Rhea" id="RHEA:23700"/>
        <dbReference type="ChEBI" id="CHEBI:15377"/>
        <dbReference type="ChEBI" id="CHEBI:15378"/>
        <dbReference type="ChEBI" id="CHEBI:57455"/>
        <dbReference type="ChEBI" id="CHEBI:195366"/>
        <dbReference type="EC" id="3.5.4.9"/>
    </reaction>
</comment>
<evidence type="ECO:0000256" key="6">
    <source>
        <dbReference type="ARBA" id="ARBA00022801"/>
    </source>
</evidence>
<dbReference type="PANTHER" id="PTHR48099:SF5">
    <property type="entry name" value="C-1-TETRAHYDROFOLATE SYNTHASE, CYTOPLASMIC"/>
    <property type="match status" value="1"/>
</dbReference>
<keyword evidence="8 12" id="KW-0560">Oxidoreductase</keyword>
<dbReference type="UniPathway" id="UPA00193"/>
<evidence type="ECO:0000313" key="15">
    <source>
        <dbReference type="EMBL" id="MBB5182018.1"/>
    </source>
</evidence>
<dbReference type="GO" id="GO:0009086">
    <property type="term" value="P:methionine biosynthetic process"/>
    <property type="evidence" value="ECO:0007669"/>
    <property type="project" value="UniProtKB-KW"/>
</dbReference>
<comment type="function">
    <text evidence="12">Catalyzes the oxidation of 5,10-methylenetetrahydrofolate to 5,10-methenyltetrahydrofolate and then the hydrolysis of 5,10-methenyltetrahydrofolate to 10-formyltetrahydrofolate.</text>
</comment>
<keyword evidence="4 12" id="KW-0028">Amino-acid biosynthesis</keyword>
<dbReference type="FunFam" id="3.40.50.10860:FF:000005">
    <property type="entry name" value="C-1-tetrahydrofolate synthase, cytoplasmic, putative"/>
    <property type="match status" value="1"/>
</dbReference>
<evidence type="ECO:0000256" key="4">
    <source>
        <dbReference type="ARBA" id="ARBA00022605"/>
    </source>
</evidence>
<feature type="domain" description="Tetrahydrofolate dehydrogenase/cyclohydrolase catalytic" evidence="13">
    <location>
        <begin position="5"/>
        <end position="119"/>
    </location>
</feature>
<evidence type="ECO:0000256" key="8">
    <source>
        <dbReference type="ARBA" id="ARBA00023002"/>
    </source>
</evidence>
<dbReference type="GO" id="GO:0004477">
    <property type="term" value="F:methenyltetrahydrofolate cyclohydrolase activity"/>
    <property type="evidence" value="ECO:0007669"/>
    <property type="project" value="UniProtKB-UniRule"/>
</dbReference>
<dbReference type="HAMAP" id="MF_01576">
    <property type="entry name" value="THF_DHG_CYH"/>
    <property type="match status" value="1"/>
</dbReference>
<keyword evidence="5 12" id="KW-0658">Purine biosynthesis</keyword>
<keyword evidence="16" id="KW-1185">Reference proteome</keyword>
<comment type="caution">
    <text evidence="12">Lacks conserved residue(s) required for the propagation of feature annotation.</text>
</comment>
<dbReference type="Gene3D" id="3.40.50.720">
    <property type="entry name" value="NAD(P)-binding Rossmann-like Domain"/>
    <property type="match status" value="1"/>
</dbReference>
<dbReference type="InterPro" id="IPR046346">
    <property type="entry name" value="Aminoacid_DH-like_N_sf"/>
</dbReference>
<evidence type="ECO:0000256" key="9">
    <source>
        <dbReference type="ARBA" id="ARBA00023102"/>
    </source>
</evidence>
<evidence type="ECO:0000256" key="3">
    <source>
        <dbReference type="ARBA" id="ARBA00022563"/>
    </source>
</evidence>
<dbReference type="RefSeq" id="WP_183326382.1">
    <property type="nucleotide sequence ID" value="NZ_JACHHK010000001.1"/>
</dbReference>
<comment type="subunit">
    <text evidence="2 12">Homodimer.</text>
</comment>
<evidence type="ECO:0000256" key="5">
    <source>
        <dbReference type="ARBA" id="ARBA00022755"/>
    </source>
</evidence>
<evidence type="ECO:0000259" key="13">
    <source>
        <dbReference type="Pfam" id="PF00763"/>
    </source>
</evidence>
<keyword evidence="6 12" id="KW-0378">Hydrolase</keyword>
<dbReference type="GO" id="GO:0006164">
    <property type="term" value="P:purine nucleotide biosynthetic process"/>
    <property type="evidence" value="ECO:0007669"/>
    <property type="project" value="UniProtKB-KW"/>
</dbReference>
<name>A0A7W8FUE6_9FIRM</name>
<evidence type="ECO:0000313" key="16">
    <source>
        <dbReference type="Proteomes" id="UP000539953"/>
    </source>
</evidence>
<keyword evidence="11 12" id="KW-0511">Multifunctional enzyme</keyword>
<dbReference type="FunFam" id="3.40.50.720:FF:000006">
    <property type="entry name" value="Bifunctional protein FolD"/>
    <property type="match status" value="1"/>
</dbReference>
<dbReference type="GO" id="GO:0000105">
    <property type="term" value="P:L-histidine biosynthetic process"/>
    <property type="evidence" value="ECO:0007669"/>
    <property type="project" value="UniProtKB-KW"/>
</dbReference>